<evidence type="ECO:0000256" key="3">
    <source>
        <dbReference type="SAM" id="SignalP"/>
    </source>
</evidence>
<dbReference type="InterPro" id="IPR004345">
    <property type="entry name" value="TB2_DP1_HVA22"/>
</dbReference>
<dbReference type="EMBL" id="OU898281">
    <property type="protein sequence ID" value="CAG9835996.1"/>
    <property type="molecule type" value="Genomic_DNA"/>
</dbReference>
<feature type="compositionally biased region" description="Low complexity" evidence="1">
    <location>
        <begin position="322"/>
        <end position="338"/>
    </location>
</feature>
<dbReference type="PANTHER" id="PTHR12300">
    <property type="entry name" value="HVA22-LIKE PROTEINS"/>
    <property type="match status" value="1"/>
</dbReference>
<organism evidence="4 5">
    <name type="scientific">Diabrotica balteata</name>
    <name type="common">Banded cucumber beetle</name>
    <dbReference type="NCBI Taxonomy" id="107213"/>
    <lineage>
        <taxon>Eukaryota</taxon>
        <taxon>Metazoa</taxon>
        <taxon>Ecdysozoa</taxon>
        <taxon>Arthropoda</taxon>
        <taxon>Hexapoda</taxon>
        <taxon>Insecta</taxon>
        <taxon>Pterygota</taxon>
        <taxon>Neoptera</taxon>
        <taxon>Endopterygota</taxon>
        <taxon>Coleoptera</taxon>
        <taxon>Polyphaga</taxon>
        <taxon>Cucujiformia</taxon>
        <taxon>Chrysomeloidea</taxon>
        <taxon>Chrysomelidae</taxon>
        <taxon>Galerucinae</taxon>
        <taxon>Diabroticina</taxon>
        <taxon>Diabroticites</taxon>
        <taxon>Diabrotica</taxon>
    </lineage>
</organism>
<protein>
    <recommendedName>
        <fullName evidence="6">Receptor expression-enhancing protein</fullName>
    </recommendedName>
</protein>
<feature type="region of interest" description="Disordered" evidence="1">
    <location>
        <begin position="241"/>
        <end position="274"/>
    </location>
</feature>
<reference evidence="4" key="1">
    <citation type="submission" date="2022-01" db="EMBL/GenBank/DDBJ databases">
        <authorList>
            <person name="King R."/>
        </authorList>
    </citation>
    <scope>NUCLEOTIDE SEQUENCE</scope>
</reference>
<evidence type="ECO:0000313" key="5">
    <source>
        <dbReference type="Proteomes" id="UP001153709"/>
    </source>
</evidence>
<dbReference type="Proteomes" id="UP001153709">
    <property type="component" value="Chromosome 6"/>
</dbReference>
<evidence type="ECO:0000313" key="4">
    <source>
        <dbReference type="EMBL" id="CAG9835996.1"/>
    </source>
</evidence>
<dbReference type="GO" id="GO:0005881">
    <property type="term" value="C:cytoplasmic microtubule"/>
    <property type="evidence" value="ECO:0007669"/>
    <property type="project" value="TreeGrafter"/>
</dbReference>
<name>A0A9N9T0L4_DIABA</name>
<evidence type="ECO:0000256" key="2">
    <source>
        <dbReference type="SAM" id="Phobius"/>
    </source>
</evidence>
<feature type="region of interest" description="Disordered" evidence="1">
    <location>
        <begin position="510"/>
        <end position="551"/>
    </location>
</feature>
<feature type="region of interest" description="Disordered" evidence="1">
    <location>
        <begin position="145"/>
        <end position="218"/>
    </location>
</feature>
<evidence type="ECO:0000256" key="1">
    <source>
        <dbReference type="SAM" id="MobiDB-lite"/>
    </source>
</evidence>
<dbReference type="GO" id="GO:0071782">
    <property type="term" value="C:endoplasmic reticulum tubular network"/>
    <property type="evidence" value="ECO:0007669"/>
    <property type="project" value="TreeGrafter"/>
</dbReference>
<feature type="compositionally biased region" description="Polar residues" evidence="1">
    <location>
        <begin position="538"/>
        <end position="551"/>
    </location>
</feature>
<feature type="compositionally biased region" description="Basic and acidic residues" evidence="1">
    <location>
        <begin position="156"/>
        <end position="171"/>
    </location>
</feature>
<keyword evidence="5" id="KW-1185">Reference proteome</keyword>
<proteinExistence type="predicted"/>
<feature type="signal peptide" evidence="3">
    <location>
        <begin position="1"/>
        <end position="22"/>
    </location>
</feature>
<keyword evidence="2" id="KW-0472">Membrane</keyword>
<dbReference type="OrthoDB" id="10009287at2759"/>
<keyword evidence="2" id="KW-0812">Transmembrane</keyword>
<dbReference type="AlphaFoldDB" id="A0A9N9T0L4"/>
<feature type="compositionally biased region" description="Acidic residues" evidence="1">
    <location>
        <begin position="347"/>
        <end position="356"/>
    </location>
</feature>
<accession>A0A9N9T0L4</accession>
<feature type="region of interest" description="Disordered" evidence="1">
    <location>
        <begin position="319"/>
        <end position="356"/>
    </location>
</feature>
<feature type="compositionally biased region" description="Basic and acidic residues" evidence="1">
    <location>
        <begin position="244"/>
        <end position="254"/>
    </location>
</feature>
<keyword evidence="2" id="KW-1133">Transmembrane helix</keyword>
<dbReference type="Pfam" id="PF03134">
    <property type="entry name" value="TB2_DP1_HVA22"/>
    <property type="match status" value="1"/>
</dbReference>
<keyword evidence="3" id="KW-0732">Signal</keyword>
<dbReference type="GO" id="GO:0008017">
    <property type="term" value="F:microtubule binding"/>
    <property type="evidence" value="ECO:0007669"/>
    <property type="project" value="TreeGrafter"/>
</dbReference>
<feature type="transmembrane region" description="Helical" evidence="2">
    <location>
        <begin position="38"/>
        <end position="58"/>
    </location>
</feature>
<evidence type="ECO:0008006" key="6">
    <source>
        <dbReference type="Google" id="ProtNLM"/>
    </source>
</evidence>
<feature type="compositionally biased region" description="Acidic residues" evidence="1">
    <location>
        <begin position="172"/>
        <end position="184"/>
    </location>
</feature>
<dbReference type="GO" id="GO:0071786">
    <property type="term" value="P:endoplasmic reticulum tubular network organization"/>
    <property type="evidence" value="ECO:0007669"/>
    <property type="project" value="TreeGrafter"/>
</dbReference>
<sequence length="713" mass="80193">MISSILSRLVILLIGTLYPAYASYKAVRTKNVREYVKWMMYWIVFALFTCVETFTDVFFSWFPFYYEVKIILVIWLLSPATKGSSILYRKFVHPTLSSREQEIDEYISKAKEQSYKQVLDIGSKGVSALMQTAIKSMTQLPANLAFPSLDPPQSSHSRDQVDSEKHLKASDDLEDYEFSEEEYVEEKPSKKGKEKKKSSKTKTNIPTRKSARKNKEVKTDEDFLEFRGLVNQLRKSYSLSDLSDPAHDDVHDEADTITEPHVTRRRRSPHRSSSTSVVYFSEVDVRPDRVAAVQSAEDISSSGYSSGEGLPLKVAAREGLQRTGSLTRSRSTRVTRSTVPKKSGASDESDENEEFDTNVVFHKETKGLPKLDEKTDSSSENEFLDSLDVVHDNVDDGLNNLNINSKNTQIITACEENVNINKIELSKNVSLECLSSNENDLNIENNPDILQITKDVGSFSAFLKNLIETKNDSENIDKDKIENTNINLDKSDREILKPTTEKLLEQVLVSNPGSRGGKYNKKHAPLPPPSATHPIKPANNSLDSENTSLHDSTPSIKATLVLKPGLVRSVGSAESICKEVFLQPPKPKRTLLNRSRTSLSSTSSCSSKSKSSFSKLIKFPKKIGFWNKDNDAEKRSSWHSYMSQDYLKPLSNSKLQSKSDNDLLRTHVNVTPPHADVSLTKTGSQLSLRTLSESPLASRRIKIIRRYVDEDID</sequence>
<dbReference type="GO" id="GO:0005789">
    <property type="term" value="C:endoplasmic reticulum membrane"/>
    <property type="evidence" value="ECO:0007669"/>
    <property type="project" value="TreeGrafter"/>
</dbReference>
<feature type="chain" id="PRO_5040258567" description="Receptor expression-enhancing protein" evidence="3">
    <location>
        <begin position="23"/>
        <end position="713"/>
    </location>
</feature>
<gene>
    <name evidence="4" type="ORF">DIABBA_LOCUS9130</name>
</gene>
<dbReference type="PANTHER" id="PTHR12300:SF117">
    <property type="entry name" value="LP05237P-RELATED"/>
    <property type="match status" value="1"/>
</dbReference>